<dbReference type="SUPFAM" id="SSF53335">
    <property type="entry name" value="S-adenosyl-L-methionine-dependent methyltransferases"/>
    <property type="match status" value="1"/>
</dbReference>
<protein>
    <submittedName>
        <fullName evidence="1">SAM-dependent methyltransferase</fullName>
        <ecNumber evidence="1">2.1.1.-</ecNumber>
    </submittedName>
</protein>
<proteinExistence type="predicted"/>
<dbReference type="Pfam" id="PF04672">
    <property type="entry name" value="Methyltransf_19"/>
    <property type="match status" value="1"/>
</dbReference>
<keyword evidence="1" id="KW-0489">Methyltransferase</keyword>
<sequence>MSGPQRVTRALTGVDLDHADAGRVVDYYLGGTSNWAIDRILGDQLSDVAPSIKAGARAGREFFERALRYCLRTGYTQFLDLGSGVSTVPLVHEIANEMDIESRCVYVDRDPVAVAHAQVVLEEREEPERYDVVHEDLRNVTEVWNAAMSSGVLDSDRPIALLMVSILHFLAPDDEVSRVIRTYRRVLPAGSSLVMSHCTVDGAPAREREQFHKGMEIFAHSGNALYTRSPEDLRSYFGDFELVEPGVVWAPEWRPEEGPSAPVLARRPEASCLLGGIGIKP</sequence>
<dbReference type="InterPro" id="IPR029063">
    <property type="entry name" value="SAM-dependent_MTases_sf"/>
</dbReference>
<dbReference type="EMBL" id="JBHUKR010000011">
    <property type="protein sequence ID" value="MFD2419487.1"/>
    <property type="molecule type" value="Genomic_DNA"/>
</dbReference>
<keyword evidence="2" id="KW-1185">Reference proteome</keyword>
<accession>A0ABW5FY62</accession>
<evidence type="ECO:0000313" key="1">
    <source>
        <dbReference type="EMBL" id="MFD2419487.1"/>
    </source>
</evidence>
<gene>
    <name evidence="1" type="ORF">ACFSXZ_24465</name>
</gene>
<dbReference type="RefSeq" id="WP_378267471.1">
    <property type="nucleotide sequence ID" value="NZ_JBHUKR010000011.1"/>
</dbReference>
<evidence type="ECO:0000313" key="2">
    <source>
        <dbReference type="Proteomes" id="UP001597417"/>
    </source>
</evidence>
<organism evidence="1 2">
    <name type="scientific">Amycolatopsis pigmentata</name>
    <dbReference type="NCBI Taxonomy" id="450801"/>
    <lineage>
        <taxon>Bacteria</taxon>
        <taxon>Bacillati</taxon>
        <taxon>Actinomycetota</taxon>
        <taxon>Actinomycetes</taxon>
        <taxon>Pseudonocardiales</taxon>
        <taxon>Pseudonocardiaceae</taxon>
        <taxon>Amycolatopsis</taxon>
    </lineage>
</organism>
<dbReference type="GO" id="GO:0032259">
    <property type="term" value="P:methylation"/>
    <property type="evidence" value="ECO:0007669"/>
    <property type="project" value="UniProtKB-KW"/>
</dbReference>
<dbReference type="Proteomes" id="UP001597417">
    <property type="component" value="Unassembled WGS sequence"/>
</dbReference>
<dbReference type="Gene3D" id="3.40.50.150">
    <property type="entry name" value="Vaccinia Virus protein VP39"/>
    <property type="match status" value="1"/>
</dbReference>
<dbReference type="EC" id="2.1.1.-" evidence="1"/>
<reference evidence="2" key="1">
    <citation type="journal article" date="2019" name="Int. J. Syst. Evol. Microbiol.">
        <title>The Global Catalogue of Microorganisms (GCM) 10K type strain sequencing project: providing services to taxonomists for standard genome sequencing and annotation.</title>
        <authorList>
            <consortium name="The Broad Institute Genomics Platform"/>
            <consortium name="The Broad Institute Genome Sequencing Center for Infectious Disease"/>
            <person name="Wu L."/>
            <person name="Ma J."/>
        </authorList>
    </citation>
    <scope>NUCLEOTIDE SEQUENCE [LARGE SCALE GENOMIC DNA]</scope>
    <source>
        <strain evidence="2">CGMCC 4.7645</strain>
    </source>
</reference>
<dbReference type="CDD" id="cd02440">
    <property type="entry name" value="AdoMet_MTases"/>
    <property type="match status" value="1"/>
</dbReference>
<name>A0ABW5FY62_9PSEU</name>
<dbReference type="GO" id="GO:0008168">
    <property type="term" value="F:methyltransferase activity"/>
    <property type="evidence" value="ECO:0007669"/>
    <property type="project" value="UniProtKB-KW"/>
</dbReference>
<comment type="caution">
    <text evidence="1">The sequence shown here is derived from an EMBL/GenBank/DDBJ whole genome shotgun (WGS) entry which is preliminary data.</text>
</comment>
<keyword evidence="1" id="KW-0808">Transferase</keyword>
<dbReference type="PIRSF" id="PIRSF017393">
    <property type="entry name" value="MTase_SAV2177"/>
    <property type="match status" value="1"/>
</dbReference>
<dbReference type="InterPro" id="IPR006764">
    <property type="entry name" value="SAM_dep_MeTrfase_SAV2177_type"/>
</dbReference>